<evidence type="ECO:0000256" key="1">
    <source>
        <dbReference type="SAM" id="Phobius"/>
    </source>
</evidence>
<comment type="caution">
    <text evidence="3">The sequence shown here is derived from an EMBL/GenBank/DDBJ whole genome shotgun (WGS) entry which is preliminary data.</text>
</comment>
<dbReference type="PANTHER" id="PTHR12356">
    <property type="entry name" value="NUCLEAR MOVEMENT PROTEIN NUDC"/>
    <property type="match status" value="1"/>
</dbReference>
<dbReference type="GO" id="GO:0005737">
    <property type="term" value="C:cytoplasm"/>
    <property type="evidence" value="ECO:0007669"/>
    <property type="project" value="TreeGrafter"/>
</dbReference>
<feature type="transmembrane region" description="Helical" evidence="1">
    <location>
        <begin position="154"/>
        <end position="175"/>
    </location>
</feature>
<gene>
    <name evidence="3" type="ORF">KFE25_012769</name>
</gene>
<evidence type="ECO:0000313" key="4">
    <source>
        <dbReference type="Proteomes" id="UP000751190"/>
    </source>
</evidence>
<evidence type="ECO:0000259" key="2">
    <source>
        <dbReference type="PROSITE" id="PS51203"/>
    </source>
</evidence>
<dbReference type="Pfam" id="PF04969">
    <property type="entry name" value="CS"/>
    <property type="match status" value="1"/>
</dbReference>
<dbReference type="InterPro" id="IPR037898">
    <property type="entry name" value="NudC_fam"/>
</dbReference>
<dbReference type="Proteomes" id="UP000751190">
    <property type="component" value="Unassembled WGS sequence"/>
</dbReference>
<organism evidence="3 4">
    <name type="scientific">Diacronema lutheri</name>
    <name type="common">Unicellular marine alga</name>
    <name type="synonym">Monochrysis lutheri</name>
    <dbReference type="NCBI Taxonomy" id="2081491"/>
    <lineage>
        <taxon>Eukaryota</taxon>
        <taxon>Haptista</taxon>
        <taxon>Haptophyta</taxon>
        <taxon>Pavlovophyceae</taxon>
        <taxon>Pavlovales</taxon>
        <taxon>Pavlovaceae</taxon>
        <taxon>Diacronema</taxon>
    </lineage>
</organism>
<dbReference type="InterPro" id="IPR007052">
    <property type="entry name" value="CS_dom"/>
</dbReference>
<dbReference type="CDD" id="cd06467">
    <property type="entry name" value="p23_NUDC_like"/>
    <property type="match status" value="1"/>
</dbReference>
<reference evidence="3" key="1">
    <citation type="submission" date="2021-05" db="EMBL/GenBank/DDBJ databases">
        <title>The genome of the haptophyte Pavlova lutheri (Diacronema luteri, Pavlovales) - a model for lipid biosynthesis in eukaryotic algae.</title>
        <authorList>
            <person name="Hulatt C.J."/>
            <person name="Posewitz M.C."/>
        </authorList>
    </citation>
    <scope>NUCLEOTIDE SEQUENCE</scope>
    <source>
        <strain evidence="3">NIVA-4/92</strain>
    </source>
</reference>
<keyword evidence="1" id="KW-1133">Transmembrane helix</keyword>
<proteinExistence type="predicted"/>
<dbReference type="Gene3D" id="2.60.40.790">
    <property type="match status" value="1"/>
</dbReference>
<sequence>MPVPVHFGGPGGLLPPIPKDGAFTGWTEDEESCELKLPLPPGTKKADINASITPTSLSVALRAGGAPLLIVSPLAARIVSDETTWFLEDGVMVITLAKMQGVGATSAAQIWGRSLCAGGPGSTFECYLSPAEVAARLGIEPPPQRAPVSDGTGWAALAAACAAAVVAVATAVLLLSGR</sequence>
<dbReference type="PROSITE" id="PS51203">
    <property type="entry name" value="CS"/>
    <property type="match status" value="1"/>
</dbReference>
<accession>A0A8J6C245</accession>
<dbReference type="GO" id="GO:0006457">
    <property type="term" value="P:protein folding"/>
    <property type="evidence" value="ECO:0007669"/>
    <property type="project" value="TreeGrafter"/>
</dbReference>
<dbReference type="AlphaFoldDB" id="A0A8J6C245"/>
<protein>
    <recommendedName>
        <fullName evidence="2">CS domain-containing protein</fullName>
    </recommendedName>
</protein>
<dbReference type="InterPro" id="IPR008978">
    <property type="entry name" value="HSP20-like_chaperone"/>
</dbReference>
<keyword evidence="1" id="KW-0812">Transmembrane</keyword>
<feature type="domain" description="CS" evidence="2">
    <location>
        <begin position="19"/>
        <end position="115"/>
    </location>
</feature>
<dbReference type="EMBL" id="JAGTXO010000057">
    <property type="protein sequence ID" value="KAG8458109.1"/>
    <property type="molecule type" value="Genomic_DNA"/>
</dbReference>
<dbReference type="SUPFAM" id="SSF49764">
    <property type="entry name" value="HSP20-like chaperones"/>
    <property type="match status" value="1"/>
</dbReference>
<name>A0A8J6C245_DIALT</name>
<evidence type="ECO:0000313" key="3">
    <source>
        <dbReference type="EMBL" id="KAG8458109.1"/>
    </source>
</evidence>
<keyword evidence="1" id="KW-0472">Membrane</keyword>
<dbReference type="OrthoDB" id="416217at2759"/>
<dbReference type="GO" id="GO:0051082">
    <property type="term" value="F:unfolded protein binding"/>
    <property type="evidence" value="ECO:0007669"/>
    <property type="project" value="TreeGrafter"/>
</dbReference>
<keyword evidence="4" id="KW-1185">Reference proteome</keyword>